<dbReference type="AlphaFoldDB" id="A0A0F9FD96"/>
<feature type="non-terminal residue" evidence="1">
    <location>
        <position position="54"/>
    </location>
</feature>
<comment type="caution">
    <text evidence="1">The sequence shown here is derived from an EMBL/GenBank/DDBJ whole genome shotgun (WGS) entry which is preliminary data.</text>
</comment>
<evidence type="ECO:0000313" key="1">
    <source>
        <dbReference type="EMBL" id="KKL84354.1"/>
    </source>
</evidence>
<name>A0A0F9FD96_9ZZZZ</name>
<proteinExistence type="predicted"/>
<organism evidence="1">
    <name type="scientific">marine sediment metagenome</name>
    <dbReference type="NCBI Taxonomy" id="412755"/>
    <lineage>
        <taxon>unclassified sequences</taxon>
        <taxon>metagenomes</taxon>
        <taxon>ecological metagenomes</taxon>
    </lineage>
</organism>
<sequence length="54" mass="5519">MGNAIGALSKAAARIESDAGMVSASYPTTEATADTEEVLLKSSDQLPFTSEGLD</sequence>
<gene>
    <name evidence="1" type="ORF">LCGC14_1965610</name>
</gene>
<accession>A0A0F9FD96</accession>
<protein>
    <submittedName>
        <fullName evidence="1">Uncharacterized protein</fullName>
    </submittedName>
</protein>
<reference evidence="1" key="1">
    <citation type="journal article" date="2015" name="Nature">
        <title>Complex archaea that bridge the gap between prokaryotes and eukaryotes.</title>
        <authorList>
            <person name="Spang A."/>
            <person name="Saw J.H."/>
            <person name="Jorgensen S.L."/>
            <person name="Zaremba-Niedzwiedzka K."/>
            <person name="Martijn J."/>
            <person name="Lind A.E."/>
            <person name="van Eijk R."/>
            <person name="Schleper C."/>
            <person name="Guy L."/>
            <person name="Ettema T.J."/>
        </authorList>
    </citation>
    <scope>NUCLEOTIDE SEQUENCE</scope>
</reference>
<dbReference type="EMBL" id="LAZR01021721">
    <property type="protein sequence ID" value="KKL84354.1"/>
    <property type="molecule type" value="Genomic_DNA"/>
</dbReference>